<sequence>MSEDLPVEPPAEARETETSPARSRRARIRRVAAWGGAVLAGLILVLTAALVFVNTGPGRNFLVDRVAGLHLKNGLNIRIGRIDGSLYGRMVIHDLELRDPKGPFLTAPTVVVDWRPRAYLRRHLVVRELTAPSIRLLRKPALKKTPDPDKKLLPNINLEVGRLQVDALLIEPAVTGQRHLVSLRGSGTLSDGRLQVTADAAAGQQPGMAGGDRLTIRLDARPDANRLLVDAGLTAPAGGLVDSYAKLGRPLEMRINGRGDWKRWDGSLVGRLGGAPLADLRLAARDGRFQLTGPLRPDLLIKGEGARVLQPAVGVDVAATVGKKRQVQTRFTLRSDALEVSGEGGLDLAGSRYKNLRLTGRLLKPGAVAPNLGGRDVQAALVLEGRFGQPRLDYDLSAAAVSFGETTVQDIRAAGRTVVNPTRTVIPIHATARRVTGLNAAVGGLLTNVRIDGDLAIADRRILSDNLRLRSDKIDSTVILVADLAAGRYTAALKGRVNDYEVASFGRLDVVTDARLVRGAEGGFGMTGRVEVRTRRLYNKAVQDFLGGNATVTANLALNEAGVVSVSALRLTAPQFRITDGGGSLSPGGRIAFRAAATSQKYGPLTLAASGTTARPVIRLVAARPNVGVQLRDVQVDVVGVGGAYRINARGGSPYGGFAGELTVTPGRPLAIDIASFRLAEIGVRGRLVQSAAGPFTGVLDVSGSGLSGAVRLSAAGTVQRADAEIRAQNARLPLEPATTVGSGLLRATAILYPNAPSVTADVRLARLQQGVLEIANAQGRVRYQNGRGEVGLTAQGERGAPFNIAAQASLTPDLIRANLRGAVGSVPVRLAAPAQVRKTRDGWSLAPVTVVLPQGQVLVSGETGSTTRLNARLRNLDLSLVQAFAPELGLTGSASGVVDFSLPRGAAMPTANAQLQIARFSRVGLATESPPVDIALRAGLSASGGDVRAVVRRGGVIGRLQARMAPLPGGGAWTDRLMQAPLSGGVRYSGPADVLWAMTGISGQEISGPLAVAADFGGRLREPSLNGVIRADALRYENPTYGTVVRNIAVRGRFTQTRLEITSLTGRAGDGSLSASGTVGLDAASGFPMDLRATLNRAELAGSDQVAATVSGTLTVTNSRERGAVIAGDLVIPEARYQIVRQGGAEVPELTGVRRRNQPPPSAAKAPASGGLPSNWRLNIRVRAPNRLFVNGMGLDSEWRSDLRVRGTANAPVVLGELEVVRGTYTFAGRRLEITDADVQFDGATLTNPALNITASTTVQGVTAAVNVTGRAQDPQISFSSTPALPQDEILARLLFGNTVGQLSPVQAIQLGAALNSFRTGGGGANPLGKLRSATGLSRLRVVSADQAAGGGAALAAGQYITSNIYLEVVTDARGFTATQLEIALSRTLSILSQTGSFGGSNISLRYSRDY</sequence>
<reference evidence="9" key="1">
    <citation type="submission" date="2018-05" db="EMBL/GenBank/DDBJ databases">
        <authorList>
            <person name="Li X."/>
        </authorList>
    </citation>
    <scope>NUCLEOTIDE SEQUENCE [LARGE SCALE GENOMIC DNA]</scope>
    <source>
        <strain evidence="9">YIM 73061</strain>
    </source>
</reference>
<evidence type="ECO:0000256" key="3">
    <source>
        <dbReference type="ARBA" id="ARBA00022989"/>
    </source>
</evidence>
<evidence type="ECO:0000313" key="9">
    <source>
        <dbReference type="Proteomes" id="UP000249725"/>
    </source>
</evidence>
<dbReference type="InterPro" id="IPR007452">
    <property type="entry name" value="TamB_C"/>
</dbReference>
<dbReference type="EMBL" id="QFYR01000004">
    <property type="protein sequence ID" value="RAK51365.1"/>
    <property type="molecule type" value="Genomic_DNA"/>
</dbReference>
<keyword evidence="9" id="KW-1185">Reference proteome</keyword>
<comment type="caution">
    <text evidence="8">The sequence shown here is derived from an EMBL/GenBank/DDBJ whole genome shotgun (WGS) entry which is preliminary data.</text>
</comment>
<evidence type="ECO:0000256" key="5">
    <source>
        <dbReference type="SAM" id="MobiDB-lite"/>
    </source>
</evidence>
<evidence type="ECO:0000256" key="4">
    <source>
        <dbReference type="ARBA" id="ARBA00023136"/>
    </source>
</evidence>
<accession>A0A328AA00</accession>
<evidence type="ECO:0000259" key="7">
    <source>
        <dbReference type="Pfam" id="PF04357"/>
    </source>
</evidence>
<keyword evidence="2 6" id="KW-0812">Transmembrane</keyword>
<evidence type="ECO:0000256" key="2">
    <source>
        <dbReference type="ARBA" id="ARBA00022692"/>
    </source>
</evidence>
<evidence type="ECO:0000256" key="6">
    <source>
        <dbReference type="SAM" id="Phobius"/>
    </source>
</evidence>
<organism evidence="8 9">
    <name type="scientific">Phenylobacterium deserti</name>
    <dbReference type="NCBI Taxonomy" id="1914756"/>
    <lineage>
        <taxon>Bacteria</taxon>
        <taxon>Pseudomonadati</taxon>
        <taxon>Pseudomonadota</taxon>
        <taxon>Alphaproteobacteria</taxon>
        <taxon>Caulobacterales</taxon>
        <taxon>Caulobacteraceae</taxon>
        <taxon>Phenylobacterium</taxon>
    </lineage>
</organism>
<protein>
    <recommendedName>
        <fullName evidence="7">Translocation and assembly module TamB C-terminal domain-containing protein</fullName>
    </recommendedName>
</protein>
<proteinExistence type="predicted"/>
<keyword evidence="3 6" id="KW-1133">Transmembrane helix</keyword>
<feature type="transmembrane region" description="Helical" evidence="6">
    <location>
        <begin position="31"/>
        <end position="53"/>
    </location>
</feature>
<evidence type="ECO:0000313" key="8">
    <source>
        <dbReference type="EMBL" id="RAK51365.1"/>
    </source>
</evidence>
<dbReference type="GO" id="GO:0009306">
    <property type="term" value="P:protein secretion"/>
    <property type="evidence" value="ECO:0007669"/>
    <property type="project" value="InterPro"/>
</dbReference>
<dbReference type="PANTHER" id="PTHR36985:SF1">
    <property type="entry name" value="TRANSLOCATION AND ASSEMBLY MODULE SUBUNIT TAMB"/>
    <property type="match status" value="1"/>
</dbReference>
<dbReference type="GO" id="GO:0005886">
    <property type="term" value="C:plasma membrane"/>
    <property type="evidence" value="ECO:0007669"/>
    <property type="project" value="InterPro"/>
</dbReference>
<feature type="region of interest" description="Disordered" evidence="5">
    <location>
        <begin position="1"/>
        <end position="22"/>
    </location>
</feature>
<dbReference type="Proteomes" id="UP000249725">
    <property type="component" value="Unassembled WGS sequence"/>
</dbReference>
<keyword evidence="4 6" id="KW-0472">Membrane</keyword>
<gene>
    <name evidence="8" type="ORF">DJ018_15600</name>
</gene>
<feature type="domain" description="Translocation and assembly module TamB C-terminal" evidence="7">
    <location>
        <begin position="1065"/>
        <end position="1412"/>
    </location>
</feature>
<dbReference type="OrthoDB" id="7784409at2"/>
<evidence type="ECO:0000256" key="1">
    <source>
        <dbReference type="ARBA" id="ARBA00004167"/>
    </source>
</evidence>
<dbReference type="Pfam" id="PF04357">
    <property type="entry name" value="TamB"/>
    <property type="match status" value="1"/>
</dbReference>
<dbReference type="PANTHER" id="PTHR36985">
    <property type="entry name" value="TRANSLOCATION AND ASSEMBLY MODULE SUBUNIT TAMB"/>
    <property type="match status" value="1"/>
</dbReference>
<name>A0A328AA00_9CAUL</name>
<comment type="subcellular location">
    <subcellularLocation>
        <location evidence="1">Membrane</location>
        <topology evidence="1">Single-pass membrane protein</topology>
    </subcellularLocation>
</comment>